<evidence type="ECO:0000259" key="13">
    <source>
        <dbReference type="PROSITE" id="PS51782"/>
    </source>
</evidence>
<evidence type="ECO:0000256" key="2">
    <source>
        <dbReference type="ARBA" id="ARBA00022475"/>
    </source>
</evidence>
<comment type="caution">
    <text evidence="14">The sequence shown here is derived from an EMBL/GenBank/DDBJ whole genome shotgun (WGS) entry which is preliminary data.</text>
</comment>
<dbReference type="InterPro" id="IPR056562">
    <property type="entry name" value="LysM2_CERK1_LYK3_4_5"/>
</dbReference>
<dbReference type="PROSITE" id="PS51782">
    <property type="entry name" value="LYSM"/>
    <property type="match status" value="1"/>
</dbReference>
<comment type="subcellular location">
    <subcellularLocation>
        <location evidence="1">Cell membrane</location>
        <topology evidence="1">Single-pass membrane protein</topology>
    </subcellularLocation>
</comment>
<feature type="domain" description="Protein kinase" evidence="12">
    <location>
        <begin position="517"/>
        <end position="804"/>
    </location>
</feature>
<keyword evidence="15" id="KW-1185">Reference proteome</keyword>
<evidence type="ECO:0000313" key="15">
    <source>
        <dbReference type="Proteomes" id="UP001154282"/>
    </source>
</evidence>
<evidence type="ECO:0000256" key="6">
    <source>
        <dbReference type="ARBA" id="ARBA00022840"/>
    </source>
</evidence>
<dbReference type="AlphaFoldDB" id="A0AAV0P841"/>
<name>A0AAV0P841_9ROSI</name>
<evidence type="ECO:0000256" key="4">
    <source>
        <dbReference type="ARBA" id="ARBA00022729"/>
    </source>
</evidence>
<evidence type="ECO:0000256" key="10">
    <source>
        <dbReference type="SAM" id="MobiDB-lite"/>
    </source>
</evidence>
<reference evidence="14" key="1">
    <citation type="submission" date="2022-08" db="EMBL/GenBank/DDBJ databases">
        <authorList>
            <person name="Gutierrez-Valencia J."/>
        </authorList>
    </citation>
    <scope>NUCLEOTIDE SEQUENCE</scope>
</reference>
<dbReference type="SMART" id="SM00257">
    <property type="entry name" value="LysM"/>
    <property type="match status" value="2"/>
</dbReference>
<evidence type="ECO:0000256" key="1">
    <source>
        <dbReference type="ARBA" id="ARBA00004162"/>
    </source>
</evidence>
<keyword evidence="2" id="KW-1003">Cell membrane</keyword>
<feature type="domain" description="LysM" evidence="13">
    <location>
        <begin position="341"/>
        <end position="385"/>
    </location>
</feature>
<dbReference type="InterPro" id="IPR056563">
    <property type="entry name" value="LysM3_LYK4_5"/>
</dbReference>
<dbReference type="Proteomes" id="UP001154282">
    <property type="component" value="Unassembled WGS sequence"/>
</dbReference>
<dbReference type="Gene3D" id="3.10.350.10">
    <property type="entry name" value="LysM domain"/>
    <property type="match status" value="1"/>
</dbReference>
<protein>
    <submittedName>
        <fullName evidence="14">Uncharacterized protein</fullName>
    </submittedName>
</protein>
<dbReference type="CDD" id="cd00118">
    <property type="entry name" value="LysM"/>
    <property type="match status" value="1"/>
</dbReference>
<dbReference type="PANTHER" id="PTHR45927:SF6">
    <property type="entry name" value="PROTEIN LYK5"/>
    <property type="match status" value="1"/>
</dbReference>
<dbReference type="InterPro" id="IPR052611">
    <property type="entry name" value="Plant_RLK_LysM"/>
</dbReference>
<keyword evidence="9" id="KW-1015">Disulfide bond</keyword>
<evidence type="ECO:0000256" key="3">
    <source>
        <dbReference type="ARBA" id="ARBA00022692"/>
    </source>
</evidence>
<accession>A0AAV0P841</accession>
<dbReference type="Gene3D" id="1.10.510.10">
    <property type="entry name" value="Transferase(Phosphotransferase) domain 1"/>
    <property type="match status" value="1"/>
</dbReference>
<dbReference type="Pfam" id="PF23446">
    <property type="entry name" value="LysM1_NFP_LYK"/>
    <property type="match status" value="1"/>
</dbReference>
<dbReference type="EMBL" id="CAMGYJ010000008">
    <property type="protein sequence ID" value="CAI0466752.1"/>
    <property type="molecule type" value="Genomic_DNA"/>
</dbReference>
<dbReference type="InterPro" id="IPR056561">
    <property type="entry name" value="NFP_LYK_LysM1"/>
</dbReference>
<keyword evidence="3 11" id="KW-0812">Transmembrane</keyword>
<dbReference type="InterPro" id="IPR018392">
    <property type="entry name" value="LysM"/>
</dbReference>
<organism evidence="14 15">
    <name type="scientific">Linum tenue</name>
    <dbReference type="NCBI Taxonomy" id="586396"/>
    <lineage>
        <taxon>Eukaryota</taxon>
        <taxon>Viridiplantae</taxon>
        <taxon>Streptophyta</taxon>
        <taxon>Embryophyta</taxon>
        <taxon>Tracheophyta</taxon>
        <taxon>Spermatophyta</taxon>
        <taxon>Magnoliopsida</taxon>
        <taxon>eudicotyledons</taxon>
        <taxon>Gunneridae</taxon>
        <taxon>Pentapetalae</taxon>
        <taxon>rosids</taxon>
        <taxon>fabids</taxon>
        <taxon>Malpighiales</taxon>
        <taxon>Linaceae</taxon>
        <taxon>Linum</taxon>
    </lineage>
</organism>
<dbReference type="InterPro" id="IPR000719">
    <property type="entry name" value="Prot_kinase_dom"/>
</dbReference>
<dbReference type="GO" id="GO:0005886">
    <property type="term" value="C:plasma membrane"/>
    <property type="evidence" value="ECO:0007669"/>
    <property type="project" value="UniProtKB-SubCell"/>
</dbReference>
<dbReference type="Pfam" id="PF00069">
    <property type="entry name" value="Pkinase"/>
    <property type="match status" value="1"/>
</dbReference>
<dbReference type="SUPFAM" id="SSF56112">
    <property type="entry name" value="Protein kinase-like (PK-like)"/>
    <property type="match status" value="1"/>
</dbReference>
<evidence type="ECO:0000256" key="5">
    <source>
        <dbReference type="ARBA" id="ARBA00022741"/>
    </source>
</evidence>
<evidence type="ECO:0000256" key="9">
    <source>
        <dbReference type="ARBA" id="ARBA00023157"/>
    </source>
</evidence>
<evidence type="ECO:0000256" key="8">
    <source>
        <dbReference type="ARBA" id="ARBA00023136"/>
    </source>
</evidence>
<keyword evidence="6" id="KW-0067">ATP-binding</keyword>
<keyword evidence="7 11" id="KW-1133">Transmembrane helix</keyword>
<dbReference type="PROSITE" id="PS50011">
    <property type="entry name" value="PROTEIN_KINASE_DOM"/>
    <property type="match status" value="1"/>
</dbReference>
<feature type="transmembrane region" description="Helical" evidence="11">
    <location>
        <begin position="149"/>
        <end position="167"/>
    </location>
</feature>
<dbReference type="SUPFAM" id="SSF54106">
    <property type="entry name" value="LysM domain"/>
    <property type="match status" value="1"/>
</dbReference>
<sequence length="830" mass="91689">MEPQYPPPRSLWPHYRLEETIHPSPAAGQYSDDGTTSGELRALDCNLSFHSDNFEMEGFSAGNFSEVMGSAYRLILSRSSNFRNMLLVGGSVNGLSQKTKHLGSQASFGINVLHLFRRLSYVFYLFYFRGYSLFRKPRINMARPFHLQGSNAMLLLLLLVLLITRAADGQQAYVDNHQLDCYNQRFNETTLGYVCNGLNTSCQSYLTFRTSPLYNTPVYIGYLLAATAPEIASLNNLSSEFSSIPADTLVVVPVNCSCSGRRYYQHEATYKLKSHDETYFTVANNTYQGLTTCQSLMSQNPFNDRQLAVNETLRVPLRCACPTANQTSRTSAAATTTRYLLTYIVTWGDSISYIAELFGVDQQSILDANQLSSESVIFPFTPLLVPLSGEPNTSFLLLPPPAAPPPVSPLTPTDQTSHFPSAGGSSRKKWVFVGVGTTLALLLLIATLLAVKFVRRKKQSPPIHSSTTAMEEETKGNKGTPPPQWETESGSAWSLSQGIKNSVEALTLYKFHDLELATNYFSESNRIKGTVYKGSINGDAAAVKVMKGDLSASPEINILKTISHSNIIRLSGFCVNDGTTYLVYEYAENGALSDWIFLGPSKTKQQHLLLQRETLTWKQRVQIANDVAEAINYLHSYADPPYIHKNLKTSNILLDADLRGKVTNFGLARAAAFEENENEDGGASPLTRHVVGTYGYMAPEYVENGLITPKLDVFAFGVVLLELLSGKEAASRDELLFTMINTVLEGDNVREKLRAFIDPSLADNNEYPLDLAFSMAQLAKGCVSVDLNARPSMPQVFMILSKILSSSLDWDPSHELHQSSSVSGSIRSGR</sequence>
<dbReference type="PANTHER" id="PTHR45927">
    <property type="entry name" value="LYSM-DOMAIN RECEPTOR-LIKE KINASE-RELATED"/>
    <property type="match status" value="1"/>
</dbReference>
<dbReference type="FunFam" id="1.10.510.10:FF:000468">
    <property type="entry name" value="PTI1-like tyrosine-protein kinase 3"/>
    <property type="match status" value="1"/>
</dbReference>
<keyword evidence="8 11" id="KW-0472">Membrane</keyword>
<feature type="region of interest" description="Disordered" evidence="10">
    <location>
        <begin position="461"/>
        <end position="491"/>
    </location>
</feature>
<gene>
    <name evidence="14" type="ORF">LITE_LOCUS37165</name>
</gene>
<evidence type="ECO:0000256" key="11">
    <source>
        <dbReference type="SAM" id="Phobius"/>
    </source>
</evidence>
<evidence type="ECO:0000313" key="14">
    <source>
        <dbReference type="EMBL" id="CAI0466752.1"/>
    </source>
</evidence>
<dbReference type="GO" id="GO:0051707">
    <property type="term" value="P:response to other organism"/>
    <property type="evidence" value="ECO:0007669"/>
    <property type="project" value="UniProtKB-ARBA"/>
</dbReference>
<feature type="region of interest" description="Disordered" evidence="10">
    <location>
        <begin position="406"/>
        <end position="425"/>
    </location>
</feature>
<feature type="transmembrane region" description="Helical" evidence="11">
    <location>
        <begin position="430"/>
        <end position="451"/>
    </location>
</feature>
<dbReference type="InterPro" id="IPR036779">
    <property type="entry name" value="LysM_dom_sf"/>
</dbReference>
<evidence type="ECO:0000259" key="12">
    <source>
        <dbReference type="PROSITE" id="PS50011"/>
    </source>
</evidence>
<dbReference type="Gene3D" id="3.30.200.20">
    <property type="entry name" value="Phosphorylase Kinase, domain 1"/>
    <property type="match status" value="1"/>
</dbReference>
<proteinExistence type="predicted"/>
<evidence type="ECO:0000256" key="7">
    <source>
        <dbReference type="ARBA" id="ARBA00022989"/>
    </source>
</evidence>
<keyword evidence="5" id="KW-0547">Nucleotide-binding</keyword>
<keyword evidence="4" id="KW-0732">Signal</keyword>
<dbReference type="Pfam" id="PF23472">
    <property type="entry name" value="LysM2_CERK1_LYK3_4_5"/>
    <property type="match status" value="1"/>
</dbReference>
<dbReference type="Pfam" id="PF23473">
    <property type="entry name" value="LysM3_LYK4_5"/>
    <property type="match status" value="1"/>
</dbReference>
<dbReference type="InterPro" id="IPR011009">
    <property type="entry name" value="Kinase-like_dom_sf"/>
</dbReference>
<dbReference type="GO" id="GO:0005524">
    <property type="term" value="F:ATP binding"/>
    <property type="evidence" value="ECO:0007669"/>
    <property type="project" value="UniProtKB-KW"/>
</dbReference>
<dbReference type="GO" id="GO:0004672">
    <property type="term" value="F:protein kinase activity"/>
    <property type="evidence" value="ECO:0007669"/>
    <property type="project" value="InterPro"/>
</dbReference>